<accession>A0AAD4BAP4</accession>
<feature type="compositionally biased region" description="Basic residues" evidence="1">
    <location>
        <begin position="70"/>
        <end position="82"/>
    </location>
</feature>
<feature type="compositionally biased region" description="Basic and acidic residues" evidence="1">
    <location>
        <begin position="757"/>
        <end position="806"/>
    </location>
</feature>
<evidence type="ECO:0000259" key="2">
    <source>
        <dbReference type="Pfam" id="PF20149"/>
    </source>
</evidence>
<feature type="compositionally biased region" description="Basic and acidic residues" evidence="1">
    <location>
        <begin position="210"/>
        <end position="225"/>
    </location>
</feature>
<sequence>MAPTRRSVPPTFNSGPSRAARPVRATAGKGGYVAQLEKTAVAIEQSQHASKQPKDLLEGEPINKTAPVPRRPRKKKTGKKRAKDTPLVNDANSDPFDSDSSPIVQSGPDGRFGLQPRASTFVGRQTLGEYEMDRPKNDLAGGTHHKVLPDTDSNSNDRRGRMAIDNEGLYGHRSEDRDDSHQMDVDRNEQGQLPSYGHDSFSRKQSVSKGQDDRSARETHQDRMINDPVWQDDTPVQPPRHHAQPAPQQSNLLRHCSAGDSTQPRRHDPVWQDDAPVQPPRHHAQPAPQQSNPLRHCSAGDSTQLRRHVPNAQWLQERALPSPPISRSNSNGGEEHNHDNGTRVQSAVRRGDEHADTDYDLLGRNHGIRPDNNHMSRLDLVRADARREYEIPTAERRAASVQRNCVAAPPSRSQDGNVVSTNEVPPAQQERGPVADRNHVASSGATGDENLAVAGNRQSVLGVPEQVPSRRGRYSKNPKGTVETKPWHMGFYPPLWTQLLETAKGEMRRSLFRQHPFLPDKRTAVDGECYEVLLSVIARYEKEQLPVERGFGDKKHDMAALLYDDIGSFRSVIKKAAQDAIPSGYAVLAPISAVSREARTTAVKAQATALLQDAEYLHGTPNEQGKKAYFSHAVLKRVCLSVFYPDSRKSLRTFPEFQQSLPVKALALVHFVLTVYKNHGKDTNPSLNAKELEASYYRFLQSIQAVARHHSKGPRFEKMLASWASEGMEGFSNGIGDDDDIGGGEFGMIISDSEPELDPRRGEWSRHDMSGHRQLDDEQLGDERAHQDVSGRGRLDDEQSGDRWARQDVSGRAMVDDEQSGDRWARQDVSGCAMVDDEQSGDRWAHQDVSGRAMVDDEQSGDRWARQDVSGRVMVDDEQSNEQPVGSGQQSGSEESGSEESGGEESGSEESDDE</sequence>
<feature type="compositionally biased region" description="Polar residues" evidence="1">
    <location>
        <begin position="411"/>
        <end position="423"/>
    </location>
</feature>
<protein>
    <recommendedName>
        <fullName evidence="2">DUF6532 domain-containing protein</fullName>
    </recommendedName>
</protein>
<feature type="region of interest" description="Disordered" evidence="1">
    <location>
        <begin position="1"/>
        <end position="26"/>
    </location>
</feature>
<reference evidence="3" key="1">
    <citation type="submission" date="2019-10" db="EMBL/GenBank/DDBJ databases">
        <authorList>
            <consortium name="DOE Joint Genome Institute"/>
            <person name="Kuo A."/>
            <person name="Miyauchi S."/>
            <person name="Kiss E."/>
            <person name="Drula E."/>
            <person name="Kohler A."/>
            <person name="Sanchez-Garcia M."/>
            <person name="Andreopoulos B."/>
            <person name="Barry K.W."/>
            <person name="Bonito G."/>
            <person name="Buee M."/>
            <person name="Carver A."/>
            <person name="Chen C."/>
            <person name="Cichocki N."/>
            <person name="Clum A."/>
            <person name="Culley D."/>
            <person name="Crous P.W."/>
            <person name="Fauchery L."/>
            <person name="Girlanda M."/>
            <person name="Hayes R."/>
            <person name="Keri Z."/>
            <person name="LaButti K."/>
            <person name="Lipzen A."/>
            <person name="Lombard V."/>
            <person name="Magnuson J."/>
            <person name="Maillard F."/>
            <person name="Morin E."/>
            <person name="Murat C."/>
            <person name="Nolan M."/>
            <person name="Ohm R."/>
            <person name="Pangilinan J."/>
            <person name="Pereira M."/>
            <person name="Perotto S."/>
            <person name="Peter M."/>
            <person name="Riley R."/>
            <person name="Sitrit Y."/>
            <person name="Stielow B."/>
            <person name="Szollosi G."/>
            <person name="Zifcakova L."/>
            <person name="Stursova M."/>
            <person name="Spatafora J.W."/>
            <person name="Tedersoo L."/>
            <person name="Vaario L.-M."/>
            <person name="Yamada A."/>
            <person name="Yan M."/>
            <person name="Wang P."/>
            <person name="Xu J."/>
            <person name="Bruns T."/>
            <person name="Baldrian P."/>
            <person name="Vilgalys R."/>
            <person name="Henrissat B."/>
            <person name="Grigoriev I.V."/>
            <person name="Hibbett D."/>
            <person name="Nagy L.G."/>
            <person name="Martin F.M."/>
        </authorList>
    </citation>
    <scope>NUCLEOTIDE SEQUENCE</scope>
    <source>
        <strain evidence="3">BED1</strain>
    </source>
</reference>
<dbReference type="Proteomes" id="UP001194468">
    <property type="component" value="Unassembled WGS sequence"/>
</dbReference>
<dbReference type="Pfam" id="PF20149">
    <property type="entry name" value="DUF6532"/>
    <property type="match status" value="1"/>
</dbReference>
<feature type="region of interest" description="Disordered" evidence="1">
    <location>
        <begin position="743"/>
        <end position="914"/>
    </location>
</feature>
<evidence type="ECO:0000313" key="3">
    <source>
        <dbReference type="EMBL" id="KAF8415523.1"/>
    </source>
</evidence>
<feature type="domain" description="DUF6532" evidence="2">
    <location>
        <begin position="503"/>
        <end position="705"/>
    </location>
</feature>
<evidence type="ECO:0000313" key="4">
    <source>
        <dbReference type="Proteomes" id="UP001194468"/>
    </source>
</evidence>
<dbReference type="InterPro" id="IPR045341">
    <property type="entry name" value="DUF6532"/>
</dbReference>
<gene>
    <name evidence="3" type="ORF">L210DRAFT_3657356</name>
</gene>
<reference evidence="3" key="2">
    <citation type="journal article" date="2020" name="Nat. Commun.">
        <title>Large-scale genome sequencing of mycorrhizal fungi provides insights into the early evolution of symbiotic traits.</title>
        <authorList>
            <person name="Miyauchi S."/>
            <person name="Kiss E."/>
            <person name="Kuo A."/>
            <person name="Drula E."/>
            <person name="Kohler A."/>
            <person name="Sanchez-Garcia M."/>
            <person name="Morin E."/>
            <person name="Andreopoulos B."/>
            <person name="Barry K.W."/>
            <person name="Bonito G."/>
            <person name="Buee M."/>
            <person name="Carver A."/>
            <person name="Chen C."/>
            <person name="Cichocki N."/>
            <person name="Clum A."/>
            <person name="Culley D."/>
            <person name="Crous P.W."/>
            <person name="Fauchery L."/>
            <person name="Girlanda M."/>
            <person name="Hayes R.D."/>
            <person name="Keri Z."/>
            <person name="LaButti K."/>
            <person name="Lipzen A."/>
            <person name="Lombard V."/>
            <person name="Magnuson J."/>
            <person name="Maillard F."/>
            <person name="Murat C."/>
            <person name="Nolan M."/>
            <person name="Ohm R.A."/>
            <person name="Pangilinan J."/>
            <person name="Pereira M.F."/>
            <person name="Perotto S."/>
            <person name="Peter M."/>
            <person name="Pfister S."/>
            <person name="Riley R."/>
            <person name="Sitrit Y."/>
            <person name="Stielow J.B."/>
            <person name="Szollosi G."/>
            <person name="Zifcakova L."/>
            <person name="Stursova M."/>
            <person name="Spatafora J.W."/>
            <person name="Tedersoo L."/>
            <person name="Vaario L.M."/>
            <person name="Yamada A."/>
            <person name="Yan M."/>
            <person name="Wang P."/>
            <person name="Xu J."/>
            <person name="Bruns T."/>
            <person name="Baldrian P."/>
            <person name="Vilgalys R."/>
            <person name="Dunand C."/>
            <person name="Henrissat B."/>
            <person name="Grigoriev I.V."/>
            <person name="Hibbett D."/>
            <person name="Nagy L.G."/>
            <person name="Martin F.M."/>
        </authorList>
    </citation>
    <scope>NUCLEOTIDE SEQUENCE</scope>
    <source>
        <strain evidence="3">BED1</strain>
    </source>
</reference>
<feature type="compositionally biased region" description="Acidic residues" evidence="1">
    <location>
        <begin position="896"/>
        <end position="914"/>
    </location>
</feature>
<feature type="region of interest" description="Disordered" evidence="1">
    <location>
        <begin position="43"/>
        <end position="345"/>
    </location>
</feature>
<feature type="compositionally biased region" description="Low complexity" evidence="1">
    <location>
        <begin position="886"/>
        <end position="895"/>
    </location>
</feature>
<dbReference type="EMBL" id="WHUW01000318">
    <property type="protein sequence ID" value="KAF8415523.1"/>
    <property type="molecule type" value="Genomic_DNA"/>
</dbReference>
<comment type="caution">
    <text evidence="3">The sequence shown here is derived from an EMBL/GenBank/DDBJ whole genome shotgun (WGS) entry which is preliminary data.</text>
</comment>
<feature type="region of interest" description="Disordered" evidence="1">
    <location>
        <begin position="401"/>
        <end position="452"/>
    </location>
</feature>
<evidence type="ECO:0000256" key="1">
    <source>
        <dbReference type="SAM" id="MobiDB-lite"/>
    </source>
</evidence>
<keyword evidence="4" id="KW-1185">Reference proteome</keyword>
<feature type="compositionally biased region" description="Basic and acidic residues" evidence="1">
    <location>
        <begin position="155"/>
        <end position="189"/>
    </location>
</feature>
<dbReference type="AlphaFoldDB" id="A0AAD4BAP4"/>
<proteinExistence type="predicted"/>
<organism evidence="3 4">
    <name type="scientific">Boletus edulis BED1</name>
    <dbReference type="NCBI Taxonomy" id="1328754"/>
    <lineage>
        <taxon>Eukaryota</taxon>
        <taxon>Fungi</taxon>
        <taxon>Dikarya</taxon>
        <taxon>Basidiomycota</taxon>
        <taxon>Agaricomycotina</taxon>
        <taxon>Agaricomycetes</taxon>
        <taxon>Agaricomycetidae</taxon>
        <taxon>Boletales</taxon>
        <taxon>Boletineae</taxon>
        <taxon>Boletaceae</taxon>
        <taxon>Boletoideae</taxon>
        <taxon>Boletus</taxon>
    </lineage>
</organism>
<name>A0AAD4BAP4_BOLED</name>